<evidence type="ECO:0000313" key="3">
    <source>
        <dbReference type="Proteomes" id="UP001422759"/>
    </source>
</evidence>
<name>A0ABP5KZK3_9ACTN</name>
<dbReference type="Proteomes" id="UP001422759">
    <property type="component" value="Unassembled WGS sequence"/>
</dbReference>
<proteinExistence type="predicted"/>
<accession>A0ABP5KZK3</accession>
<keyword evidence="3" id="KW-1185">Reference proteome</keyword>
<gene>
    <name evidence="2" type="ORF">GCM10009760_16570</name>
</gene>
<feature type="region of interest" description="Disordered" evidence="1">
    <location>
        <begin position="9"/>
        <end position="44"/>
    </location>
</feature>
<organism evidence="2 3">
    <name type="scientific">Kitasatospora kazusensis</name>
    <dbReference type="NCBI Taxonomy" id="407974"/>
    <lineage>
        <taxon>Bacteria</taxon>
        <taxon>Bacillati</taxon>
        <taxon>Actinomycetota</taxon>
        <taxon>Actinomycetes</taxon>
        <taxon>Kitasatosporales</taxon>
        <taxon>Streptomycetaceae</taxon>
        <taxon>Kitasatospora</taxon>
    </lineage>
</organism>
<dbReference type="EMBL" id="BAAANT010000007">
    <property type="protein sequence ID" value="GAA2136799.1"/>
    <property type="molecule type" value="Genomic_DNA"/>
</dbReference>
<reference evidence="3" key="1">
    <citation type="journal article" date="2019" name="Int. J. Syst. Evol. Microbiol.">
        <title>The Global Catalogue of Microorganisms (GCM) 10K type strain sequencing project: providing services to taxonomists for standard genome sequencing and annotation.</title>
        <authorList>
            <consortium name="The Broad Institute Genomics Platform"/>
            <consortium name="The Broad Institute Genome Sequencing Center for Infectious Disease"/>
            <person name="Wu L."/>
            <person name="Ma J."/>
        </authorList>
    </citation>
    <scope>NUCLEOTIDE SEQUENCE [LARGE SCALE GENOMIC DNA]</scope>
    <source>
        <strain evidence="3">JCM 14560</strain>
    </source>
</reference>
<evidence type="ECO:0000313" key="2">
    <source>
        <dbReference type="EMBL" id="GAA2136799.1"/>
    </source>
</evidence>
<comment type="caution">
    <text evidence="2">The sequence shown here is derived from an EMBL/GenBank/DDBJ whole genome shotgun (WGS) entry which is preliminary data.</text>
</comment>
<evidence type="ECO:0000256" key="1">
    <source>
        <dbReference type="SAM" id="MobiDB-lite"/>
    </source>
</evidence>
<sequence>MKGLMRRALGLGSGRRRALPTTRPAGRPPAGRPRTGQRPGSTVAGPERLRTAFWCTAVAYDHGAGRPVLFGSQPAPDARLAVRWLQMRVTFLAEQLDAGHIVPAARWLADEDVMGAAMQALHWGESYSLTISDDQAVYVFTAQTSSGVEPVLPGRETAWPL</sequence>
<protein>
    <submittedName>
        <fullName evidence="2">Uncharacterized protein</fullName>
    </submittedName>
</protein>